<evidence type="ECO:0000313" key="11">
    <source>
        <dbReference type="EMBL" id="MBC5765041.1"/>
    </source>
</evidence>
<evidence type="ECO:0000256" key="4">
    <source>
        <dbReference type="ARBA" id="ARBA00022679"/>
    </source>
</evidence>
<evidence type="ECO:0000256" key="8">
    <source>
        <dbReference type="SAM" id="Phobius"/>
    </source>
</evidence>
<dbReference type="Gene3D" id="3.40.720.10">
    <property type="entry name" value="Alkaline Phosphatase, subunit A"/>
    <property type="match status" value="1"/>
</dbReference>
<dbReference type="NCBIfam" id="NF028537">
    <property type="entry name" value="P_eth_NH2_trans"/>
    <property type="match status" value="1"/>
</dbReference>
<evidence type="ECO:0000256" key="3">
    <source>
        <dbReference type="ARBA" id="ARBA00022519"/>
    </source>
</evidence>
<dbReference type="GO" id="GO:0016776">
    <property type="term" value="F:phosphotransferase activity, phosphate group as acceptor"/>
    <property type="evidence" value="ECO:0007669"/>
    <property type="project" value="TreeGrafter"/>
</dbReference>
<evidence type="ECO:0000256" key="1">
    <source>
        <dbReference type="ARBA" id="ARBA00004429"/>
    </source>
</evidence>
<dbReference type="RefSeq" id="WP_187081493.1">
    <property type="nucleotide sequence ID" value="NZ_JACORU010000003.1"/>
</dbReference>
<dbReference type="GO" id="GO:0005886">
    <property type="term" value="C:plasma membrane"/>
    <property type="evidence" value="ECO:0007669"/>
    <property type="project" value="UniProtKB-SubCell"/>
</dbReference>
<feature type="transmembrane region" description="Helical" evidence="8">
    <location>
        <begin position="45"/>
        <end position="68"/>
    </location>
</feature>
<comment type="subcellular location">
    <subcellularLocation>
        <location evidence="1">Cell inner membrane</location>
        <topology evidence="1">Multi-pass membrane protein</topology>
    </subcellularLocation>
</comment>
<evidence type="ECO:0000256" key="5">
    <source>
        <dbReference type="ARBA" id="ARBA00022692"/>
    </source>
</evidence>
<proteinExistence type="predicted"/>
<evidence type="ECO:0000313" key="12">
    <source>
        <dbReference type="Proteomes" id="UP000596827"/>
    </source>
</evidence>
<reference evidence="11" key="1">
    <citation type="submission" date="2020-08" db="EMBL/GenBank/DDBJ databases">
        <title>Ramlibacter sp. GTP1 16S ribosomal RNA gene genome sequencing and assembly.</title>
        <authorList>
            <person name="Kang M."/>
        </authorList>
    </citation>
    <scope>NUCLEOTIDE SEQUENCE</scope>
    <source>
        <strain evidence="11">GTP1</strain>
    </source>
</reference>
<comment type="caution">
    <text evidence="11">The sequence shown here is derived from an EMBL/GenBank/DDBJ whole genome shotgun (WGS) entry which is preliminary data.</text>
</comment>
<gene>
    <name evidence="11" type="ORF">H8R02_11300</name>
</gene>
<dbReference type="InterPro" id="IPR012549">
    <property type="entry name" value="EptA-like_N"/>
</dbReference>
<dbReference type="GO" id="GO:0009244">
    <property type="term" value="P:lipopolysaccharide core region biosynthetic process"/>
    <property type="evidence" value="ECO:0007669"/>
    <property type="project" value="TreeGrafter"/>
</dbReference>
<keyword evidence="4 11" id="KW-0808">Transferase</keyword>
<dbReference type="SUPFAM" id="SSF53649">
    <property type="entry name" value="Alkaline phosphatase-like"/>
    <property type="match status" value="1"/>
</dbReference>
<keyword evidence="7 8" id="KW-0472">Membrane</keyword>
<dbReference type="EMBL" id="JACORU010000003">
    <property type="protein sequence ID" value="MBC5765041.1"/>
    <property type="molecule type" value="Genomic_DNA"/>
</dbReference>
<evidence type="ECO:0000256" key="2">
    <source>
        <dbReference type="ARBA" id="ARBA00022475"/>
    </source>
</evidence>
<feature type="domain" description="Phosphoethanolamine transferase N-terminal" evidence="10">
    <location>
        <begin position="57"/>
        <end position="202"/>
    </location>
</feature>
<evidence type="ECO:0000256" key="6">
    <source>
        <dbReference type="ARBA" id="ARBA00022989"/>
    </source>
</evidence>
<keyword evidence="12" id="KW-1185">Reference proteome</keyword>
<sequence>MDRKRWAVAPATLVVAACTWLATVGNLALWSELHALGALNGPADWLLAAALAAISGALLVALSSLFAWRGVLKPWLVFLLVAAGIGLHYMLAYHVVIDSTMMVNVAQTDPREVGGLVGWDLLFTLAWSALLPAWLVARAPLGPWPGWRRQAVRNALLAGAALAACAAFLLAQFQPLAGTMRNHKQLRYLLNPLNSLYALAELGTRPLRNPIGPMEPLGRDAQVAGTREKPPMLVLVLGETARSGNFSVNGYARETTPQVAREDIASWRNAWSCGTSTAASLPCMFSHLGRTAFDARRADSENLLDVLQHAGLAVLWVDNQAGCKGLCKRIPNVATTFEKDPVLCAGGECLDAIMLQGLEARVKALPAERRARGVVLVLHQMGSHGPAYSKRSPPEYKRWLPECTSINLQDCGRQDVVNAYDNTIAYTDHVLASTIRWLKAQPAYETAMVYVSDHGESLGENNLYLHGMPYSIAPDVQKRVPWITWLSPAFQARTGITTECLRKRAGEPVSHDHYFHSVLGLMQVQTSAYDGARDAYAPCRAAP</sequence>
<dbReference type="PANTHER" id="PTHR30443:SF0">
    <property type="entry name" value="PHOSPHOETHANOLAMINE TRANSFERASE EPTA"/>
    <property type="match status" value="1"/>
</dbReference>
<dbReference type="Pfam" id="PF00884">
    <property type="entry name" value="Sulfatase"/>
    <property type="match status" value="1"/>
</dbReference>
<organism evidence="11 12">
    <name type="scientific">Ramlibacter albus</name>
    <dbReference type="NCBI Taxonomy" id="2079448"/>
    <lineage>
        <taxon>Bacteria</taxon>
        <taxon>Pseudomonadati</taxon>
        <taxon>Pseudomonadota</taxon>
        <taxon>Betaproteobacteria</taxon>
        <taxon>Burkholderiales</taxon>
        <taxon>Comamonadaceae</taxon>
        <taxon>Ramlibacter</taxon>
    </lineage>
</organism>
<name>A0A923M8W7_9BURK</name>
<evidence type="ECO:0000259" key="9">
    <source>
        <dbReference type="Pfam" id="PF00884"/>
    </source>
</evidence>
<keyword evidence="2" id="KW-1003">Cell membrane</keyword>
<dbReference type="Proteomes" id="UP000596827">
    <property type="component" value="Unassembled WGS sequence"/>
</dbReference>
<dbReference type="InterPro" id="IPR040423">
    <property type="entry name" value="PEA_transferase"/>
</dbReference>
<accession>A0A923M8W7</accession>
<dbReference type="PANTHER" id="PTHR30443">
    <property type="entry name" value="INNER MEMBRANE PROTEIN"/>
    <property type="match status" value="1"/>
</dbReference>
<evidence type="ECO:0000259" key="10">
    <source>
        <dbReference type="Pfam" id="PF08019"/>
    </source>
</evidence>
<protein>
    <submittedName>
        <fullName evidence="11">Phosphoethanolamine--lipid A transferase</fullName>
    </submittedName>
</protein>
<dbReference type="AlphaFoldDB" id="A0A923M8W7"/>
<feature type="transmembrane region" description="Helical" evidence="8">
    <location>
        <begin position="155"/>
        <end position="173"/>
    </location>
</feature>
<dbReference type="CDD" id="cd16017">
    <property type="entry name" value="LptA"/>
    <property type="match status" value="1"/>
</dbReference>
<feature type="domain" description="Sulfatase N-terminal" evidence="9">
    <location>
        <begin position="231"/>
        <end position="524"/>
    </location>
</feature>
<dbReference type="Pfam" id="PF08019">
    <property type="entry name" value="EptA_B_N"/>
    <property type="match status" value="1"/>
</dbReference>
<dbReference type="PROSITE" id="PS51257">
    <property type="entry name" value="PROKAR_LIPOPROTEIN"/>
    <property type="match status" value="1"/>
</dbReference>
<keyword evidence="3" id="KW-0997">Cell inner membrane</keyword>
<keyword evidence="5 8" id="KW-0812">Transmembrane</keyword>
<dbReference type="InterPro" id="IPR017850">
    <property type="entry name" value="Alkaline_phosphatase_core_sf"/>
</dbReference>
<evidence type="ECO:0000256" key="7">
    <source>
        <dbReference type="ARBA" id="ARBA00023136"/>
    </source>
</evidence>
<dbReference type="InterPro" id="IPR058130">
    <property type="entry name" value="PEA_transf_C"/>
</dbReference>
<feature type="transmembrane region" description="Helical" evidence="8">
    <location>
        <begin position="116"/>
        <end position="135"/>
    </location>
</feature>
<keyword evidence="6 8" id="KW-1133">Transmembrane helix</keyword>
<dbReference type="InterPro" id="IPR000917">
    <property type="entry name" value="Sulfatase_N"/>
</dbReference>
<feature type="transmembrane region" description="Helical" evidence="8">
    <location>
        <begin position="75"/>
        <end position="96"/>
    </location>
</feature>